<feature type="transmembrane region" description="Helical" evidence="1">
    <location>
        <begin position="70"/>
        <end position="90"/>
    </location>
</feature>
<feature type="transmembrane region" description="Helical" evidence="1">
    <location>
        <begin position="102"/>
        <end position="122"/>
    </location>
</feature>
<sequence>MYVFVFLDISKFFAFCLFLQFSLPVCFCLSSILEISLFLSSSLLFLPPVCVCFFLFLPLSFSGLFLSMSFYILCLYFFYISLLLYFFLSLSLSPCFPILCRCTRLLTIRVIVSHATLIGALVL</sequence>
<keyword evidence="1" id="KW-0472">Membrane</keyword>
<keyword evidence="1" id="KW-0812">Transmembrane</keyword>
<accession>L7MLV9</accession>
<dbReference type="EMBL" id="GACK01000187">
    <property type="protein sequence ID" value="JAA64847.1"/>
    <property type="molecule type" value="mRNA"/>
</dbReference>
<name>L7MLV9_RHIPC</name>
<reference evidence="2" key="2">
    <citation type="journal article" date="2015" name="J. Proteomics">
        <title>Sexual differences in the sialomes of the zebra tick, Rhipicephalus pulchellus.</title>
        <authorList>
            <person name="Tan A.W."/>
            <person name="Francischetti I.M."/>
            <person name="Slovak M."/>
            <person name="Kini R.M."/>
            <person name="Ribeiro J.M."/>
        </authorList>
    </citation>
    <scope>NUCLEOTIDE SEQUENCE</scope>
    <source>
        <tissue evidence="2">Salivary gland</tissue>
    </source>
</reference>
<feature type="non-terminal residue" evidence="2">
    <location>
        <position position="123"/>
    </location>
</feature>
<protein>
    <submittedName>
        <fullName evidence="2">Uncharacterized protein</fullName>
    </submittedName>
</protein>
<reference evidence="2" key="1">
    <citation type="submission" date="2012-11" db="EMBL/GenBank/DDBJ databases">
        <authorList>
            <person name="Lucero-Rivera Y.E."/>
            <person name="Tovar-Ramirez D."/>
        </authorList>
    </citation>
    <scope>NUCLEOTIDE SEQUENCE</scope>
    <source>
        <tissue evidence="2">Salivary gland</tissue>
    </source>
</reference>
<evidence type="ECO:0000256" key="1">
    <source>
        <dbReference type="SAM" id="Phobius"/>
    </source>
</evidence>
<organism evidence="2">
    <name type="scientific">Rhipicephalus pulchellus</name>
    <name type="common">Yellow backed tick</name>
    <name type="synonym">Dermacentor pulchellus</name>
    <dbReference type="NCBI Taxonomy" id="72859"/>
    <lineage>
        <taxon>Eukaryota</taxon>
        <taxon>Metazoa</taxon>
        <taxon>Ecdysozoa</taxon>
        <taxon>Arthropoda</taxon>
        <taxon>Chelicerata</taxon>
        <taxon>Arachnida</taxon>
        <taxon>Acari</taxon>
        <taxon>Parasitiformes</taxon>
        <taxon>Ixodida</taxon>
        <taxon>Ixodoidea</taxon>
        <taxon>Ixodidae</taxon>
        <taxon>Rhipicephalinae</taxon>
        <taxon>Rhipicephalus</taxon>
        <taxon>Rhipicephalus</taxon>
    </lineage>
</organism>
<proteinExistence type="evidence at transcript level"/>
<feature type="transmembrane region" description="Helical" evidence="1">
    <location>
        <begin position="12"/>
        <end position="33"/>
    </location>
</feature>
<dbReference type="AlphaFoldDB" id="L7MLV9"/>
<keyword evidence="1" id="KW-1133">Transmembrane helix</keyword>
<feature type="transmembrane region" description="Helical" evidence="1">
    <location>
        <begin position="45"/>
        <end position="64"/>
    </location>
</feature>
<evidence type="ECO:0000313" key="2">
    <source>
        <dbReference type="EMBL" id="JAA64847.1"/>
    </source>
</evidence>